<keyword evidence="3" id="KW-1185">Reference proteome</keyword>
<feature type="compositionally biased region" description="Polar residues" evidence="1">
    <location>
        <begin position="323"/>
        <end position="332"/>
    </location>
</feature>
<feature type="compositionally biased region" description="Basic and acidic residues" evidence="1">
    <location>
        <begin position="373"/>
        <end position="389"/>
    </location>
</feature>
<proteinExistence type="predicted"/>
<feature type="compositionally biased region" description="Basic and acidic residues" evidence="1">
    <location>
        <begin position="165"/>
        <end position="200"/>
    </location>
</feature>
<feature type="region of interest" description="Disordered" evidence="1">
    <location>
        <begin position="277"/>
        <end position="499"/>
    </location>
</feature>
<feature type="region of interest" description="Disordered" evidence="1">
    <location>
        <begin position="41"/>
        <end position="137"/>
    </location>
</feature>
<feature type="region of interest" description="Disordered" evidence="1">
    <location>
        <begin position="229"/>
        <end position="259"/>
    </location>
</feature>
<feature type="region of interest" description="Disordered" evidence="1">
    <location>
        <begin position="165"/>
        <end position="201"/>
    </location>
</feature>
<dbReference type="InParanoid" id="E4ZK31"/>
<feature type="compositionally biased region" description="Polar residues" evidence="1">
    <location>
        <begin position="236"/>
        <end position="249"/>
    </location>
</feature>
<dbReference type="OrthoDB" id="3797649at2759"/>
<feature type="compositionally biased region" description="Basic and acidic residues" evidence="1">
    <location>
        <begin position="437"/>
        <end position="485"/>
    </location>
</feature>
<feature type="compositionally biased region" description="Polar residues" evidence="1">
    <location>
        <begin position="75"/>
        <end position="105"/>
    </location>
</feature>
<reference evidence="3" key="1">
    <citation type="journal article" date="2011" name="Nat. Commun.">
        <title>Effector diversification within compartments of the Leptosphaeria maculans genome affected by Repeat-Induced Point mutations.</title>
        <authorList>
            <person name="Rouxel T."/>
            <person name="Grandaubert J."/>
            <person name="Hane J.K."/>
            <person name="Hoede C."/>
            <person name="van de Wouw A.P."/>
            <person name="Couloux A."/>
            <person name="Dominguez V."/>
            <person name="Anthouard V."/>
            <person name="Bally P."/>
            <person name="Bourras S."/>
            <person name="Cozijnsen A.J."/>
            <person name="Ciuffetti L.M."/>
            <person name="Degrave A."/>
            <person name="Dilmaghani A."/>
            <person name="Duret L."/>
            <person name="Fudal I."/>
            <person name="Goodwin S.B."/>
            <person name="Gout L."/>
            <person name="Glaser N."/>
            <person name="Linglin J."/>
            <person name="Kema G.H.J."/>
            <person name="Lapalu N."/>
            <person name="Lawrence C.B."/>
            <person name="May K."/>
            <person name="Meyer M."/>
            <person name="Ollivier B."/>
            <person name="Poulain J."/>
            <person name="Schoch C.L."/>
            <person name="Simon A."/>
            <person name="Spatafora J.W."/>
            <person name="Stachowiak A."/>
            <person name="Turgeon B.G."/>
            <person name="Tyler B.M."/>
            <person name="Vincent D."/>
            <person name="Weissenbach J."/>
            <person name="Amselem J."/>
            <person name="Quesneville H."/>
            <person name="Oliver R.P."/>
            <person name="Wincker P."/>
            <person name="Balesdent M.-H."/>
            <person name="Howlett B.J."/>
        </authorList>
    </citation>
    <scope>NUCLEOTIDE SEQUENCE [LARGE SCALE GENOMIC DNA]</scope>
    <source>
        <strain evidence="3">JN3 / isolate v23.1.3 / race Av1-4-5-6-7-8</strain>
    </source>
</reference>
<feature type="compositionally biased region" description="Basic and acidic residues" evidence="1">
    <location>
        <begin position="298"/>
        <end position="308"/>
    </location>
</feature>
<feature type="compositionally biased region" description="Basic and acidic residues" evidence="1">
    <location>
        <begin position="413"/>
        <end position="426"/>
    </location>
</feature>
<gene>
    <name evidence="2" type="ORF">LEMA_P071340.1</name>
</gene>
<dbReference type="RefSeq" id="XP_003834991.1">
    <property type="nucleotide sequence ID" value="XM_003834943.1"/>
</dbReference>
<feature type="compositionally biased region" description="Acidic residues" evidence="1">
    <location>
        <begin position="334"/>
        <end position="352"/>
    </location>
</feature>
<accession>E4ZK31</accession>
<feature type="compositionally biased region" description="Basic and acidic residues" evidence="1">
    <location>
        <begin position="353"/>
        <end position="364"/>
    </location>
</feature>
<evidence type="ECO:0000313" key="2">
    <source>
        <dbReference type="EMBL" id="CBX91626.1"/>
    </source>
</evidence>
<dbReference type="OMA" id="LVRWISH"/>
<evidence type="ECO:0000256" key="1">
    <source>
        <dbReference type="SAM" id="MobiDB-lite"/>
    </source>
</evidence>
<dbReference type="GeneID" id="13287976"/>
<name>E4ZK31_LEPMJ</name>
<dbReference type="eggNOG" id="ENOG502T910">
    <property type="taxonomic scope" value="Eukaryota"/>
</dbReference>
<evidence type="ECO:0000313" key="3">
    <source>
        <dbReference type="Proteomes" id="UP000002668"/>
    </source>
</evidence>
<sequence>MASYFELPAQDTSATTARIEEVPAHERRQLGSLNLMSPAVTQILEHLEDEDEDSSSEVESLSDEENSANPDDKSTGLTGPSSSRQETKAQRQGKTLKPSSLSPNRHSSKASSSKDSAHVKVAAARAGGNSSARDKPTHLARFHSLRSMLFQANIEDKMKTIAKEDTQKEEVAVEEWKTQHDNRQMHRPRTPETETKDALGKRIRTKIRRITSKDVPTMSQIGENDATVVFDDHAPTPSSDIENGQTGSFNAEDDNANINDSEIEELSRFVIRGKAAGSREAKANAFVPELYEDSDQESLGHSDVDDLVRWVSRKSTTREEQDQPQNSGYSDASTESDTEVIDDSSDEEEDADDLVRWISHRDGPRAGPVSQSLERKKLDSKFEENHEDAVPEIGRSINRYDRRGGEAASPVYDRADFLGEDQERGRSRSRASISPEPKQKNHLTDNDVDELVRWVSRRESKQNEQATRENDEQEAQLKRQEDVKKKQLGMTVDEGSLSHSDIKELVDHVRKTSLGDTADLEPIDSGTASAPMLERGDDGVKEIRREEEAKKQQLGMTVDEGSLSHSDVQDLIAHVRENDIRDDAVRVA</sequence>
<feature type="region of interest" description="Disordered" evidence="1">
    <location>
        <begin position="516"/>
        <end position="537"/>
    </location>
</feature>
<dbReference type="EMBL" id="FP929072">
    <property type="protein sequence ID" value="CBX91626.1"/>
    <property type="molecule type" value="Genomic_DNA"/>
</dbReference>
<feature type="compositionally biased region" description="Low complexity" evidence="1">
    <location>
        <begin position="109"/>
        <end position="131"/>
    </location>
</feature>
<protein>
    <submittedName>
        <fullName evidence="2">Uncharacterized protein</fullName>
    </submittedName>
</protein>
<dbReference type="Proteomes" id="UP000002668">
    <property type="component" value="Genome"/>
</dbReference>
<feature type="region of interest" description="Disordered" evidence="1">
    <location>
        <begin position="1"/>
        <end position="22"/>
    </location>
</feature>
<feature type="compositionally biased region" description="Acidic residues" evidence="1">
    <location>
        <begin position="47"/>
        <end position="66"/>
    </location>
</feature>
<organism evidence="3">
    <name type="scientific">Leptosphaeria maculans (strain JN3 / isolate v23.1.3 / race Av1-4-5-6-7-8)</name>
    <name type="common">Blackleg fungus</name>
    <name type="synonym">Phoma lingam</name>
    <dbReference type="NCBI Taxonomy" id="985895"/>
    <lineage>
        <taxon>Eukaryota</taxon>
        <taxon>Fungi</taxon>
        <taxon>Dikarya</taxon>
        <taxon>Ascomycota</taxon>
        <taxon>Pezizomycotina</taxon>
        <taxon>Dothideomycetes</taxon>
        <taxon>Pleosporomycetidae</taxon>
        <taxon>Pleosporales</taxon>
        <taxon>Pleosporineae</taxon>
        <taxon>Leptosphaeriaceae</taxon>
        <taxon>Plenodomus</taxon>
        <taxon>Plenodomus lingam/Leptosphaeria maculans species complex</taxon>
    </lineage>
</organism>
<dbReference type="HOGENOM" id="CLU_460773_0_0_1"/>
<dbReference type="VEuPathDB" id="FungiDB:LEMA_P071340.1"/>
<dbReference type="AlphaFoldDB" id="E4ZK31"/>